<reference evidence="3" key="1">
    <citation type="submission" date="2025-08" db="UniProtKB">
        <authorList>
            <consortium name="Ensembl"/>
        </authorList>
    </citation>
    <scope>IDENTIFICATION</scope>
</reference>
<organism evidence="3 4">
    <name type="scientific">Oncorhynchus tshawytscha</name>
    <name type="common">Chinook salmon</name>
    <name type="synonym">Salmo tshawytscha</name>
    <dbReference type="NCBI Taxonomy" id="74940"/>
    <lineage>
        <taxon>Eukaryota</taxon>
        <taxon>Metazoa</taxon>
        <taxon>Chordata</taxon>
        <taxon>Craniata</taxon>
        <taxon>Vertebrata</taxon>
        <taxon>Euteleostomi</taxon>
        <taxon>Actinopterygii</taxon>
        <taxon>Neopterygii</taxon>
        <taxon>Teleostei</taxon>
        <taxon>Protacanthopterygii</taxon>
        <taxon>Salmoniformes</taxon>
        <taxon>Salmonidae</taxon>
        <taxon>Salmoninae</taxon>
        <taxon>Oncorhynchus</taxon>
    </lineage>
</organism>
<keyword evidence="4" id="KW-1185">Reference proteome</keyword>
<dbReference type="InterPro" id="IPR052754">
    <property type="entry name" value="NTPase_KAP_P-loop"/>
</dbReference>
<accession>A0A8C8C4R4</accession>
<evidence type="ECO:0000259" key="2">
    <source>
        <dbReference type="Pfam" id="PF07693"/>
    </source>
</evidence>
<dbReference type="PANTHER" id="PTHR22674">
    <property type="entry name" value="NTPASE, KAP FAMILY P-LOOP DOMAIN-CONTAINING 1"/>
    <property type="match status" value="1"/>
</dbReference>
<dbReference type="PANTHER" id="PTHR22674:SF6">
    <property type="entry name" value="NTPASE KAP FAMILY P-LOOP DOMAIN-CONTAINING PROTEIN 1"/>
    <property type="match status" value="1"/>
</dbReference>
<gene>
    <name evidence="3" type="primary">DPYS</name>
</gene>
<reference evidence="3" key="2">
    <citation type="submission" date="2025-09" db="UniProtKB">
        <authorList>
            <consortium name="Ensembl"/>
        </authorList>
    </citation>
    <scope>IDENTIFICATION</scope>
</reference>
<dbReference type="InterPro" id="IPR011646">
    <property type="entry name" value="KAP_P-loop"/>
</dbReference>
<sequence>NKKVTLACIKVPPPATKSVLPHELKLPPPAWISYLALLAIILFPPVWREGEADFRALQGLAFAGGDKLWTGLVICHFKAIQDDFWKHPLGLYRATQHPYPKKGMSEGDKVNWKAIKLLCLPVWVVVLATVLFCIGECIMLESMAIHQMNSSAVSDQMGFMNKVRKEVGVMMDVIHFMEVFEGRRIRVVLEITHLDRCGPDGVIRTLEATNVLLAGENGLFVSILAVDPRLVVVLRCSAIERCATREAAYDFLNRMVTLPFSVPEMFPDSKCRAFKTFTDSHLESDWWKVIKRGKHRAGKLDDNLVPFTGKGQSETETLEKGVRIINSAGVTVIVMDAMNYGGLSKAKDLAAWVVMANLWPCRLSWILQCSEDHQQRADTDGADGDIIQAKTLWEVFTETSLEPHIVDPSRLCTVNLDQSIKVKVAWVRAGTSLRDRAKSEPSADWNSNQYAQTTSAKRYVKNKNLYAVRIIKLVYHGGQYTVSCTDHYYANWRATNRQTVLQQWVAERNLRMHNSPFLVTEGLLQQMTTPVATPIS</sequence>
<dbReference type="AlphaFoldDB" id="A0A8C8C4R4"/>
<evidence type="ECO:0000313" key="3">
    <source>
        <dbReference type="Ensembl" id="ENSOTSP00005006711.1"/>
    </source>
</evidence>
<name>A0A8C8C4R4_ONCTS</name>
<dbReference type="Proteomes" id="UP000694402">
    <property type="component" value="Unassembled WGS sequence"/>
</dbReference>
<feature type="domain" description="KAP NTPase" evidence="2">
    <location>
        <begin position="178"/>
        <end position="278"/>
    </location>
</feature>
<evidence type="ECO:0000313" key="4">
    <source>
        <dbReference type="Proteomes" id="UP000694402"/>
    </source>
</evidence>
<keyword evidence="1" id="KW-0472">Membrane</keyword>
<dbReference type="GeneTree" id="ENSGT00650000093443"/>
<dbReference type="Pfam" id="PF07693">
    <property type="entry name" value="KAP_NTPase"/>
    <property type="match status" value="1"/>
</dbReference>
<keyword evidence="1" id="KW-1133">Transmembrane helix</keyword>
<feature type="transmembrane region" description="Helical" evidence="1">
    <location>
        <begin position="114"/>
        <end position="132"/>
    </location>
</feature>
<keyword evidence="1" id="KW-0812">Transmembrane</keyword>
<dbReference type="Ensembl" id="ENSOTST00005007428.2">
    <property type="protein sequence ID" value="ENSOTSP00005006711.1"/>
    <property type="gene ID" value="ENSOTSG00005003825.2"/>
</dbReference>
<protein>
    <recommendedName>
        <fullName evidence="2">KAP NTPase domain-containing protein</fullName>
    </recommendedName>
</protein>
<proteinExistence type="predicted"/>
<evidence type="ECO:0000256" key="1">
    <source>
        <dbReference type="SAM" id="Phobius"/>
    </source>
</evidence>